<dbReference type="Proteomes" id="UP000483004">
    <property type="component" value="Unassembled WGS sequence"/>
</dbReference>
<proteinExistence type="inferred from homology"/>
<dbReference type="EMBL" id="WBMR01000181">
    <property type="protein sequence ID" value="KAB2367684.1"/>
    <property type="molecule type" value="Genomic_DNA"/>
</dbReference>
<evidence type="ECO:0000313" key="5">
    <source>
        <dbReference type="EMBL" id="KAB2367684.1"/>
    </source>
</evidence>
<dbReference type="AlphaFoldDB" id="A0A6L3VGT6"/>
<reference evidence="5 6" key="1">
    <citation type="submission" date="2019-09" db="EMBL/GenBank/DDBJ databases">
        <title>Actinomadura physcomitrii sp. nov., a novel actinomycete isolated from moss [Physcomitrium sphaericum (Ludw) Fuernr].</title>
        <authorList>
            <person name="Liu C."/>
            <person name="Zhuang X."/>
        </authorList>
    </citation>
    <scope>NUCLEOTIDE SEQUENCE [LARGE SCALE GENOMIC DNA]</scope>
    <source>
        <strain evidence="5 6">CYP1-1B</strain>
    </source>
</reference>
<dbReference type="InterPro" id="IPR045851">
    <property type="entry name" value="AMP-bd_C_sf"/>
</dbReference>
<dbReference type="FunFam" id="3.30.300.30:FF:000008">
    <property type="entry name" value="2,3-dihydroxybenzoate-AMP ligase"/>
    <property type="match status" value="1"/>
</dbReference>
<dbReference type="InterPro" id="IPR042099">
    <property type="entry name" value="ANL_N_sf"/>
</dbReference>
<dbReference type="InterPro" id="IPR025110">
    <property type="entry name" value="AMP-bd_C"/>
</dbReference>
<dbReference type="PANTHER" id="PTHR43767:SF1">
    <property type="entry name" value="NONRIBOSOMAL PEPTIDE SYNTHASE PES1 (EUROFUNG)-RELATED"/>
    <property type="match status" value="1"/>
</dbReference>
<dbReference type="Pfam" id="PF00501">
    <property type="entry name" value="AMP-binding"/>
    <property type="match status" value="1"/>
</dbReference>
<dbReference type="PANTHER" id="PTHR43767">
    <property type="entry name" value="LONG-CHAIN-FATTY-ACID--COA LIGASE"/>
    <property type="match status" value="1"/>
</dbReference>
<accession>A0A6L3VGT6</accession>
<evidence type="ECO:0000259" key="3">
    <source>
        <dbReference type="Pfam" id="PF00501"/>
    </source>
</evidence>
<feature type="domain" description="AMP-binding enzyme C-terminal" evidence="4">
    <location>
        <begin position="422"/>
        <end position="496"/>
    </location>
</feature>
<evidence type="ECO:0000313" key="6">
    <source>
        <dbReference type="Proteomes" id="UP000483004"/>
    </source>
</evidence>
<dbReference type="InterPro" id="IPR000873">
    <property type="entry name" value="AMP-dep_synth/lig_dom"/>
</dbReference>
<dbReference type="PROSITE" id="PS00455">
    <property type="entry name" value="AMP_BINDING"/>
    <property type="match status" value="1"/>
</dbReference>
<dbReference type="InterPro" id="IPR020845">
    <property type="entry name" value="AMP-binding_CS"/>
</dbReference>
<dbReference type="Pfam" id="PF13193">
    <property type="entry name" value="AMP-binding_C"/>
    <property type="match status" value="1"/>
</dbReference>
<name>A0A6L3VGT6_9ACTN</name>
<evidence type="ECO:0000259" key="4">
    <source>
        <dbReference type="Pfam" id="PF13193"/>
    </source>
</evidence>
<evidence type="ECO:0000256" key="1">
    <source>
        <dbReference type="ARBA" id="ARBA00006432"/>
    </source>
</evidence>
<dbReference type="GO" id="GO:0016878">
    <property type="term" value="F:acid-thiol ligase activity"/>
    <property type="evidence" value="ECO:0007669"/>
    <property type="project" value="UniProtKB-ARBA"/>
</dbReference>
<dbReference type="SUPFAM" id="SSF56801">
    <property type="entry name" value="Acetyl-CoA synthetase-like"/>
    <property type="match status" value="1"/>
</dbReference>
<keyword evidence="2" id="KW-0436">Ligase</keyword>
<sequence>MGTDGSPAGMVRHWARTRPGAPAVSTGGGRSLTFAGLDALSSRLARALLAVGAAPGDRVAFLGRDATSWAVTLVGASKVRAMGVPLNWRLSRPETAEVLADAEPVAVVCEPEFLPLLGLPAADGAEPHVVVEGTAVPLDAWLAGHDADDPELPAEPGDVAFLFYTSGTTGRPKGVQLANRNVAANLAKPAPWTIGPGDTVFVPAPTFHVSGSGWLFLCLGVGAHALYVRDIVPADVLRLLESERVTHALVVPALLRMLVRDPVAKETDFSLLRTLIYGGSPIAPAVLVEARELLGCELVQGYGLTETCGPITFLGPADHAPGAPEHRLASAGRAVEGVELSVRDPATGEPLPAGDVGEIWTRSDMVMAGYRNRPAEQAAAMTPDGWFRTGDAGYLDADGYLFVTDRVKDMIVSGGENVYPVEVENVLMAHPGIADAAVIGVPHERWGETVKALIVARGEPPAPDEVIAFCRERLAHYKCPTSVDVVDDLPRNPSGKILKRDLRAAYWPAGGRSVG</sequence>
<evidence type="ECO:0000256" key="2">
    <source>
        <dbReference type="ARBA" id="ARBA00022598"/>
    </source>
</evidence>
<feature type="domain" description="AMP-dependent synthetase/ligase" evidence="3">
    <location>
        <begin position="12"/>
        <end position="370"/>
    </location>
</feature>
<dbReference type="Gene3D" id="3.30.300.30">
    <property type="match status" value="1"/>
</dbReference>
<protein>
    <submittedName>
        <fullName evidence="5">AMP-binding protein</fullName>
    </submittedName>
</protein>
<comment type="similarity">
    <text evidence="1">Belongs to the ATP-dependent AMP-binding enzyme family.</text>
</comment>
<dbReference type="RefSeq" id="WP_151545153.1">
    <property type="nucleotide sequence ID" value="NZ_WBMR01000181.1"/>
</dbReference>
<gene>
    <name evidence="5" type="ORF">F9B16_38425</name>
</gene>
<dbReference type="InterPro" id="IPR050237">
    <property type="entry name" value="ATP-dep_AMP-bd_enzyme"/>
</dbReference>
<organism evidence="5 6">
    <name type="scientific">Actinomadura montaniterrae</name>
    <dbReference type="NCBI Taxonomy" id="1803903"/>
    <lineage>
        <taxon>Bacteria</taxon>
        <taxon>Bacillati</taxon>
        <taxon>Actinomycetota</taxon>
        <taxon>Actinomycetes</taxon>
        <taxon>Streptosporangiales</taxon>
        <taxon>Thermomonosporaceae</taxon>
        <taxon>Actinomadura</taxon>
    </lineage>
</organism>
<dbReference type="Gene3D" id="3.40.50.12780">
    <property type="entry name" value="N-terminal domain of ligase-like"/>
    <property type="match status" value="1"/>
</dbReference>
<keyword evidence="6" id="KW-1185">Reference proteome</keyword>
<comment type="caution">
    <text evidence="5">The sequence shown here is derived from an EMBL/GenBank/DDBJ whole genome shotgun (WGS) entry which is preliminary data.</text>
</comment>
<dbReference type="OrthoDB" id="9803968at2"/>